<evidence type="ECO:0000256" key="1">
    <source>
        <dbReference type="SAM" id="MobiDB-lite"/>
    </source>
</evidence>
<dbReference type="Proteomes" id="UP000019374">
    <property type="component" value="Unassembled WGS sequence"/>
</dbReference>
<dbReference type="OrthoDB" id="1703270at2759"/>
<feature type="compositionally biased region" description="Polar residues" evidence="1">
    <location>
        <begin position="163"/>
        <end position="175"/>
    </location>
</feature>
<feature type="region of interest" description="Disordered" evidence="1">
    <location>
        <begin position="153"/>
        <end position="175"/>
    </location>
</feature>
<accession>T5A7N4</accession>
<protein>
    <submittedName>
        <fullName evidence="2">Uncharacterized protein</fullName>
    </submittedName>
</protein>
<feature type="compositionally biased region" description="Basic and acidic residues" evidence="1">
    <location>
        <begin position="477"/>
        <end position="491"/>
    </location>
</feature>
<evidence type="ECO:0000313" key="3">
    <source>
        <dbReference type="Proteomes" id="UP000019374"/>
    </source>
</evidence>
<feature type="region of interest" description="Disordered" evidence="1">
    <location>
        <begin position="233"/>
        <end position="417"/>
    </location>
</feature>
<feature type="compositionally biased region" description="Basic and acidic residues" evidence="1">
    <location>
        <begin position="29"/>
        <end position="38"/>
    </location>
</feature>
<dbReference type="AlphaFoldDB" id="T5A7N4"/>
<dbReference type="eggNOG" id="ENOG502T2GG">
    <property type="taxonomic scope" value="Eukaryota"/>
</dbReference>
<dbReference type="EMBL" id="KE652481">
    <property type="protein sequence ID" value="EQL01495.1"/>
    <property type="molecule type" value="Genomic_DNA"/>
</dbReference>
<reference evidence="2 3" key="1">
    <citation type="journal article" date="2013" name="Chin. Sci. Bull.">
        <title>Genome survey uncovers the secrets of sex and lifestyle in caterpillar fungus.</title>
        <authorList>
            <person name="Hu X."/>
            <person name="Zhang Y."/>
            <person name="Xiao G."/>
            <person name="Zheng P."/>
            <person name="Xia Y."/>
            <person name="Zhang X."/>
            <person name="St Leger R.J."/>
            <person name="Liu X."/>
            <person name="Wang C."/>
        </authorList>
    </citation>
    <scope>NUCLEOTIDE SEQUENCE [LARGE SCALE GENOMIC DNA]</scope>
    <source>
        <strain evidence="3">Co18 / CGMCC 3.14243</strain>
        <tissue evidence="2">Fruit-body</tissue>
    </source>
</reference>
<feature type="compositionally biased region" description="Polar residues" evidence="1">
    <location>
        <begin position="241"/>
        <end position="252"/>
    </location>
</feature>
<name>T5A7N4_OPHSC</name>
<evidence type="ECO:0000313" key="2">
    <source>
        <dbReference type="EMBL" id="EQL01495.1"/>
    </source>
</evidence>
<feature type="compositionally biased region" description="Polar residues" evidence="1">
    <location>
        <begin position="329"/>
        <end position="341"/>
    </location>
</feature>
<feature type="compositionally biased region" description="Basic residues" evidence="1">
    <location>
        <begin position="315"/>
        <end position="326"/>
    </location>
</feature>
<proteinExistence type="predicted"/>
<feature type="compositionally biased region" description="Low complexity" evidence="1">
    <location>
        <begin position="153"/>
        <end position="162"/>
    </location>
</feature>
<feature type="region of interest" description="Disordered" evidence="1">
    <location>
        <begin position="560"/>
        <end position="585"/>
    </location>
</feature>
<feature type="compositionally biased region" description="Polar residues" evidence="1">
    <location>
        <begin position="8"/>
        <end position="26"/>
    </location>
</feature>
<feature type="compositionally biased region" description="Polar residues" evidence="1">
    <location>
        <begin position="461"/>
        <end position="473"/>
    </location>
</feature>
<organism evidence="2 3">
    <name type="scientific">Ophiocordyceps sinensis (strain Co18 / CGMCC 3.14243)</name>
    <name type="common">Yarsagumba caterpillar fungus</name>
    <name type="synonym">Hirsutella sinensis</name>
    <dbReference type="NCBI Taxonomy" id="911162"/>
    <lineage>
        <taxon>Eukaryota</taxon>
        <taxon>Fungi</taxon>
        <taxon>Dikarya</taxon>
        <taxon>Ascomycota</taxon>
        <taxon>Pezizomycotina</taxon>
        <taxon>Sordariomycetes</taxon>
        <taxon>Hypocreomycetidae</taxon>
        <taxon>Hypocreales</taxon>
        <taxon>Ophiocordycipitaceae</taxon>
        <taxon>Ophiocordyceps</taxon>
    </lineage>
</organism>
<feature type="compositionally biased region" description="Polar residues" evidence="1">
    <location>
        <begin position="369"/>
        <end position="396"/>
    </location>
</feature>
<feature type="region of interest" description="Disordered" evidence="1">
    <location>
        <begin position="1"/>
        <end position="56"/>
    </location>
</feature>
<dbReference type="HOGENOM" id="CLU_360188_0_0_1"/>
<feature type="region of interest" description="Disordered" evidence="1">
    <location>
        <begin position="514"/>
        <end position="542"/>
    </location>
</feature>
<feature type="region of interest" description="Disordered" evidence="1">
    <location>
        <begin position="445"/>
        <end position="497"/>
    </location>
</feature>
<gene>
    <name evidence="2" type="ORF">OCS_02795</name>
</gene>
<sequence length="777" mass="86375">MNPLATEFTPSTSPETRVSQLATRSPQRLVEKSRHDSRYYSQQESIGSAPTGRPFRPRLTHPYRFATAPDGVTPFPDAVWGQGAHDDRYHPPVGPPGWQEAAPCFPEALLTPTNQGFGYEAPCDVPIMTVESNGRNTRPVLFPIGLNFRPASGAGEADSGSSYTTESLAHSRSTVTQWTPAVHQYYPGMEHHHHHEHFLPGDREADGSTVQMGAATSAFRRGYMLAEQLEARSTHHLPQPANRQESGASGPQQMPFPGSWIPPQLGPDVYNAPSAPDVHPSLDLRDQDWPPLQPLTARVGSTSKSQSQRGPSTRRLSRLGGTKRHRLQQDVNSRNQPQVNGDENEGILSETCLNPRSERQSSHGWPSHHVQQQDTTRSALQASTPIPTVSTSTDSIRLSDPAPLTPSRSQTRGTSVAAVDPNRAALADIAELRHRELRHRELATQRGLDDHQNRHLPPKHNQPSTIRQQSKAVETSAPDHSRDWTGDEFRFRGTPHALEPGVQLDIVREAVIPQRPPALPRPSDEPQPRDAYPSRGHQLGHDTSHFFDARMVSCIAAAPREVSRASGTEAQSSRTRASVEPGSWTNSKRWMSQEMKDRQAFAKMMNNLRHMGAEKSPCIPQTMTELAAFRAEMAEEERKQLTRVFRRRIAELELRRDLLQTEPQGAGPAIDKLLWGRRFQDGASPVFASDNCFNDEFAIGYGIRVDWPSLAELKEEGERRGGRYRRCLPLPRLNAIDPRVLTVSNADVLHPDGTIRWQAKAVSPNRACIMPVSPPET</sequence>
<feature type="compositionally biased region" description="Polar residues" evidence="1">
    <location>
        <begin position="565"/>
        <end position="576"/>
    </location>
</feature>
<feature type="compositionally biased region" description="Polar residues" evidence="1">
    <location>
        <begin position="299"/>
        <end position="311"/>
    </location>
</feature>
<feature type="compositionally biased region" description="Polar residues" evidence="1">
    <location>
        <begin position="39"/>
        <end position="48"/>
    </location>
</feature>